<protein>
    <recommendedName>
        <fullName evidence="10">ABC transporter domain-containing protein</fullName>
    </recommendedName>
</protein>
<dbReference type="InterPro" id="IPR027417">
    <property type="entry name" value="P-loop_NTPase"/>
</dbReference>
<feature type="transmembrane region" description="Helical" evidence="9">
    <location>
        <begin position="279"/>
        <end position="301"/>
    </location>
</feature>
<keyword evidence="12" id="KW-1185">Reference proteome</keyword>
<keyword evidence="8 9" id="KW-0472">Membrane</keyword>
<dbReference type="Gene3D" id="3.40.50.300">
    <property type="entry name" value="P-loop containing nucleotide triphosphate hydrolases"/>
    <property type="match status" value="1"/>
</dbReference>
<dbReference type="GO" id="GO:0140359">
    <property type="term" value="F:ABC-type transporter activity"/>
    <property type="evidence" value="ECO:0007669"/>
    <property type="project" value="InterPro"/>
</dbReference>
<proteinExistence type="inferred from homology"/>
<dbReference type="SUPFAM" id="SSF52540">
    <property type="entry name" value="P-loop containing nucleoside triphosphate hydrolases"/>
    <property type="match status" value="1"/>
</dbReference>
<evidence type="ECO:0000256" key="6">
    <source>
        <dbReference type="ARBA" id="ARBA00022840"/>
    </source>
</evidence>
<keyword evidence="3" id="KW-0813">Transport</keyword>
<feature type="transmembrane region" description="Helical" evidence="9">
    <location>
        <begin position="505"/>
        <end position="523"/>
    </location>
</feature>
<dbReference type="GO" id="GO:0016020">
    <property type="term" value="C:membrane"/>
    <property type="evidence" value="ECO:0007669"/>
    <property type="project" value="UniProtKB-SubCell"/>
</dbReference>
<evidence type="ECO:0000256" key="2">
    <source>
        <dbReference type="ARBA" id="ARBA00005814"/>
    </source>
</evidence>
<keyword evidence="7 9" id="KW-1133">Transmembrane helix</keyword>
<evidence type="ECO:0000256" key="3">
    <source>
        <dbReference type="ARBA" id="ARBA00022448"/>
    </source>
</evidence>
<dbReference type="Proteomes" id="UP000541444">
    <property type="component" value="Unassembled WGS sequence"/>
</dbReference>
<dbReference type="InterPro" id="IPR003439">
    <property type="entry name" value="ABC_transporter-like_ATP-bd"/>
</dbReference>
<dbReference type="PANTHER" id="PTHR48042:SF19">
    <property type="entry name" value="OS09G0472100 PROTEIN"/>
    <property type="match status" value="1"/>
</dbReference>
<feature type="transmembrane region" description="Helical" evidence="9">
    <location>
        <begin position="313"/>
        <end position="333"/>
    </location>
</feature>
<evidence type="ECO:0000313" key="11">
    <source>
        <dbReference type="EMBL" id="KAF6170338.1"/>
    </source>
</evidence>
<dbReference type="Pfam" id="PF00005">
    <property type="entry name" value="ABC_tran"/>
    <property type="match status" value="1"/>
</dbReference>
<accession>A0A7J7NTV5</accession>
<evidence type="ECO:0000256" key="5">
    <source>
        <dbReference type="ARBA" id="ARBA00022741"/>
    </source>
</evidence>
<dbReference type="PANTHER" id="PTHR48042">
    <property type="entry name" value="ABC TRANSPORTER G FAMILY MEMBER 11"/>
    <property type="match status" value="1"/>
</dbReference>
<comment type="similarity">
    <text evidence="2">Belongs to the ABC transporter superfamily. ABCG family. Eye pigment precursor importer (TC 3.A.1.204) subfamily.</text>
</comment>
<feature type="transmembrane region" description="Helical" evidence="9">
    <location>
        <begin position="387"/>
        <end position="409"/>
    </location>
</feature>
<feature type="transmembrane region" description="Helical" evidence="9">
    <location>
        <begin position="415"/>
        <end position="438"/>
    </location>
</feature>
<dbReference type="InterPro" id="IPR017871">
    <property type="entry name" value="ABC_transporter-like_CS"/>
</dbReference>
<feature type="domain" description="ABC transporter" evidence="10">
    <location>
        <begin position="33"/>
        <end position="285"/>
    </location>
</feature>
<evidence type="ECO:0000256" key="4">
    <source>
        <dbReference type="ARBA" id="ARBA00022692"/>
    </source>
</evidence>
<feature type="transmembrane region" description="Helical" evidence="9">
    <location>
        <begin position="362"/>
        <end position="380"/>
    </location>
</feature>
<evidence type="ECO:0000256" key="1">
    <source>
        <dbReference type="ARBA" id="ARBA00004141"/>
    </source>
</evidence>
<dbReference type="SMART" id="SM00382">
    <property type="entry name" value="AAA"/>
    <property type="match status" value="1"/>
</dbReference>
<evidence type="ECO:0000313" key="12">
    <source>
        <dbReference type="Proteomes" id="UP000541444"/>
    </source>
</evidence>
<gene>
    <name evidence="11" type="ORF">GIB67_043028</name>
</gene>
<name>A0A7J7NTV5_9MAGN</name>
<dbReference type="GO" id="GO:0016887">
    <property type="term" value="F:ATP hydrolysis activity"/>
    <property type="evidence" value="ECO:0007669"/>
    <property type="project" value="InterPro"/>
</dbReference>
<comment type="caution">
    <text evidence="11">The sequence shown here is derived from an EMBL/GenBank/DDBJ whole genome shotgun (WGS) entry which is preliminary data.</text>
</comment>
<dbReference type="InterPro" id="IPR003593">
    <property type="entry name" value="AAA+_ATPase"/>
</dbReference>
<keyword evidence="4 9" id="KW-0812">Transmembrane</keyword>
<dbReference type="PROSITE" id="PS50893">
    <property type="entry name" value="ABC_TRANSPORTER_2"/>
    <property type="match status" value="1"/>
</dbReference>
<dbReference type="OrthoDB" id="66620at2759"/>
<sequence>MASSVKITKVETDMPILSLRDDQEIKINRMEVVEMVMLSKRGTRMFFSKDKDGSLAILQGLTGYVQPGEVLAIMGPSGSGKSTLLDTLSGRLESNTRQFGEILINGHKQSLAFGTSAYVTQDDILMKTLTVKETVYYSAMLQLPDSMSKTEKKERTETVIREMGLQNAMNTRIRGREEKGLSGGQKRRVSICIEILTRPNLLFLDEPTNGFDSAASYHVMNKIVGLAKQYGMTVITSIHQPSGEVSIVLEKESQASFITQSLVLTRRSFVNMFRDLGYYWWRLIINIGLGICLGTEFHNIGHSYGSIQARDTVLMFIAGFLTFMAIGGFPSFVEDMKFLSRIHNNYGVAAFVMGNTCSSTPYLLLISLIPAVIAYYLIGFHKGFEQFVYFALVLFSCMLLIESLMMVVASLVPDFLLGIITGAGIQGEMLLNCGFFRLPSDLPKPIWRYPMYYMAFQRYAIEGFYKNEFEGLTFPNNLAGGPPTIRGHEILKNIWQCRWTTQNGMILLFCLGVVFLSARVFHFPPLGIKISYPEFLVTGVRAQEDCDFLQGGILTKSADMDCLEWELLDQDVLGKVHSTLSSSIFLNCLNSYKRVTFNDVVEVFGDESRIIPLGTLLLASGNYSDVEVRGKRASHIENESKREGKIFDSASNLISNDLCDMTCDIRDQPCNVIHGTQDKSWWLSYGVCKRLRLNLFAPLEITSDKSKLSSYDERYHIVDNGDVRIALTNDNSLSSDMMQYASSMARNMSNYQTWVFWLPSAMMFLRS</sequence>
<reference evidence="11 12" key="1">
    <citation type="journal article" date="2020" name="IScience">
        <title>Genome Sequencing of the Endangered Kingdonia uniflora (Circaeasteraceae, Ranunculales) Reveals Potential Mechanisms of Evolutionary Specialization.</title>
        <authorList>
            <person name="Sun Y."/>
            <person name="Deng T."/>
            <person name="Zhang A."/>
            <person name="Moore M.J."/>
            <person name="Landis J.B."/>
            <person name="Lin N."/>
            <person name="Zhang H."/>
            <person name="Zhang X."/>
            <person name="Huang J."/>
            <person name="Zhang X."/>
            <person name="Sun H."/>
            <person name="Wang H."/>
        </authorList>
    </citation>
    <scope>NUCLEOTIDE SEQUENCE [LARGE SCALE GENOMIC DNA]</scope>
    <source>
        <strain evidence="11">TB1705</strain>
        <tissue evidence="11">Leaf</tissue>
    </source>
</reference>
<organism evidence="11 12">
    <name type="scientific">Kingdonia uniflora</name>
    <dbReference type="NCBI Taxonomy" id="39325"/>
    <lineage>
        <taxon>Eukaryota</taxon>
        <taxon>Viridiplantae</taxon>
        <taxon>Streptophyta</taxon>
        <taxon>Embryophyta</taxon>
        <taxon>Tracheophyta</taxon>
        <taxon>Spermatophyta</taxon>
        <taxon>Magnoliopsida</taxon>
        <taxon>Ranunculales</taxon>
        <taxon>Circaeasteraceae</taxon>
        <taxon>Kingdonia</taxon>
    </lineage>
</organism>
<dbReference type="EMBL" id="JACGCM010000593">
    <property type="protein sequence ID" value="KAF6170338.1"/>
    <property type="molecule type" value="Genomic_DNA"/>
</dbReference>
<dbReference type="AlphaFoldDB" id="A0A7J7NTV5"/>
<evidence type="ECO:0000256" key="9">
    <source>
        <dbReference type="SAM" id="Phobius"/>
    </source>
</evidence>
<dbReference type="InterPro" id="IPR052215">
    <property type="entry name" value="Plant_ABCG"/>
</dbReference>
<evidence type="ECO:0000256" key="8">
    <source>
        <dbReference type="ARBA" id="ARBA00023136"/>
    </source>
</evidence>
<evidence type="ECO:0000256" key="7">
    <source>
        <dbReference type="ARBA" id="ARBA00022989"/>
    </source>
</evidence>
<comment type="subcellular location">
    <subcellularLocation>
        <location evidence="1">Membrane</location>
        <topology evidence="1">Multi-pass membrane protein</topology>
    </subcellularLocation>
</comment>
<keyword evidence="6" id="KW-0067">ATP-binding</keyword>
<dbReference type="Pfam" id="PF01061">
    <property type="entry name" value="ABC2_membrane"/>
    <property type="match status" value="1"/>
</dbReference>
<evidence type="ECO:0000259" key="10">
    <source>
        <dbReference type="PROSITE" id="PS50893"/>
    </source>
</evidence>
<dbReference type="InterPro" id="IPR013525">
    <property type="entry name" value="ABC2_TM"/>
</dbReference>
<keyword evidence="5" id="KW-0547">Nucleotide-binding</keyword>
<dbReference type="PROSITE" id="PS00211">
    <property type="entry name" value="ABC_TRANSPORTER_1"/>
    <property type="match status" value="1"/>
</dbReference>
<dbReference type="GO" id="GO:0005524">
    <property type="term" value="F:ATP binding"/>
    <property type="evidence" value="ECO:0007669"/>
    <property type="project" value="UniProtKB-KW"/>
</dbReference>